<dbReference type="HOGENOM" id="CLU_760137_0_0_9"/>
<dbReference type="Pfam" id="PF06114">
    <property type="entry name" value="Peptidase_M78"/>
    <property type="match status" value="1"/>
</dbReference>
<evidence type="ECO:0000313" key="5">
    <source>
        <dbReference type="Proteomes" id="UP000003157"/>
    </source>
</evidence>
<dbReference type="PANTHER" id="PTHR43236">
    <property type="entry name" value="ANTITOXIN HIGA1"/>
    <property type="match status" value="1"/>
</dbReference>
<reference evidence="4 5" key="1">
    <citation type="submission" date="2010-12" db="EMBL/GenBank/DDBJ databases">
        <title>The Genome Sequence of Coprobacillus sp. strain 29_1.</title>
        <authorList>
            <consortium name="The Broad Institute Genome Sequencing Platform"/>
            <person name="Earl A."/>
            <person name="Ward D."/>
            <person name="Feldgarden M."/>
            <person name="Gevers D."/>
            <person name="Daigneault M."/>
            <person name="Sibley C.D."/>
            <person name="White A."/>
            <person name="Strauss J."/>
            <person name="Allen-Vercoe E."/>
            <person name="Young S.K."/>
            <person name="Zeng Q."/>
            <person name="Gargeya S."/>
            <person name="Fitzgerald M."/>
            <person name="Haas B."/>
            <person name="Abouelleil A."/>
            <person name="Alvarado L."/>
            <person name="Arachchi H.M."/>
            <person name="Berlin A."/>
            <person name="Brown A."/>
            <person name="Chapman S.B."/>
            <person name="Chen Z."/>
            <person name="Dunbar C."/>
            <person name="Freedman E."/>
            <person name="Gearin G."/>
            <person name="Gellesch M."/>
            <person name="Goldberg J."/>
            <person name="Griggs A."/>
            <person name="Gujja S."/>
            <person name="Heilman E."/>
            <person name="Heiman D."/>
            <person name="Howarth C."/>
            <person name="Larson L."/>
            <person name="Lui A."/>
            <person name="MacDonald P.J.P."/>
            <person name="Mehta T."/>
            <person name="Montmayeur A."/>
            <person name="Murphy C."/>
            <person name="Neiman D."/>
            <person name="Pearson M."/>
            <person name="Priest M."/>
            <person name="Roberts A."/>
            <person name="Saif S."/>
            <person name="Shea T."/>
            <person name="Shenoy N."/>
            <person name="Sisk P."/>
            <person name="Stolte C."/>
            <person name="Sykes S."/>
            <person name="White J."/>
            <person name="Yandava C."/>
            <person name="Nusbaum C."/>
            <person name="Birren B."/>
        </authorList>
    </citation>
    <scope>NUCLEOTIDE SEQUENCE [LARGE SCALE GENOMIC DNA]</scope>
    <source>
        <strain evidence="4 5">29_1</strain>
    </source>
</reference>
<gene>
    <name evidence="4" type="ORF">HMPREF9488_03125</name>
</gene>
<keyword evidence="5" id="KW-1185">Reference proteome</keyword>
<proteinExistence type="predicted"/>
<evidence type="ECO:0000313" key="4">
    <source>
        <dbReference type="EMBL" id="EFW03434.1"/>
    </source>
</evidence>
<dbReference type="Proteomes" id="UP000003157">
    <property type="component" value="Unassembled WGS sequence"/>
</dbReference>
<comment type="caution">
    <text evidence="4">The sequence shown here is derived from an EMBL/GenBank/DDBJ whole genome shotgun (WGS) entry which is preliminary data.</text>
</comment>
<keyword evidence="2" id="KW-1133">Transmembrane helix</keyword>
<name>E7GEI3_9FIRM</name>
<sequence length="364" mass="42501">MCPIVDKIKKKFDEITNYNIEIEEDKKKIEEIANEILEYYNQDGKVEIIKIATDMGFQVFTSSFKDKLVSGFISISNENIKKYKFAKIMKINRDENVGHRRFTVAHEIGHYLFDYNDKTGKKYLNATYRTDDVFSIKESRACYFAACLLLPRNLFLEKYNQYQKAGMSNFDLVETMANDFGVSTRAIVIRFDELNIPYIETEDKVEMDENKQIAEFHDDVDIADLDTYDDHPISDDASFEMDDVNKLIFRNQRYNEILDIYTKHLDSTKQIQKKYRIRLFWIFSIILLLIVIGTFVFLCTTELTLTALPAVLGAIGTLIGSIMVIPSKITDFIFNPQEDEQMAKIIGDIQSYDKLIRENKRQNH</sequence>
<feature type="coiled-coil region" evidence="1">
    <location>
        <begin position="15"/>
        <end position="42"/>
    </location>
</feature>
<dbReference type="eggNOG" id="COG2856">
    <property type="taxonomic scope" value="Bacteria"/>
</dbReference>
<dbReference type="Gene3D" id="1.10.10.2910">
    <property type="match status" value="1"/>
</dbReference>
<dbReference type="InterPro" id="IPR010359">
    <property type="entry name" value="IrrE_HExxH"/>
</dbReference>
<evidence type="ECO:0000256" key="1">
    <source>
        <dbReference type="SAM" id="Coils"/>
    </source>
</evidence>
<keyword evidence="1" id="KW-0175">Coiled coil</keyword>
<accession>E7GEI3</accession>
<evidence type="ECO:0000259" key="3">
    <source>
        <dbReference type="Pfam" id="PF06114"/>
    </source>
</evidence>
<keyword evidence="2" id="KW-0472">Membrane</keyword>
<keyword evidence="2" id="KW-0812">Transmembrane</keyword>
<evidence type="ECO:0000256" key="2">
    <source>
        <dbReference type="SAM" id="Phobius"/>
    </source>
</evidence>
<feature type="transmembrane region" description="Helical" evidence="2">
    <location>
        <begin position="304"/>
        <end position="325"/>
    </location>
</feature>
<feature type="transmembrane region" description="Helical" evidence="2">
    <location>
        <begin position="279"/>
        <end position="298"/>
    </location>
</feature>
<dbReference type="EMBL" id="ADKX01000046">
    <property type="protein sequence ID" value="EFW03434.1"/>
    <property type="molecule type" value="Genomic_DNA"/>
</dbReference>
<organism evidence="4 5">
    <name type="scientific">Coprobacillus cateniformis</name>
    <dbReference type="NCBI Taxonomy" id="100884"/>
    <lineage>
        <taxon>Bacteria</taxon>
        <taxon>Bacillati</taxon>
        <taxon>Bacillota</taxon>
        <taxon>Erysipelotrichia</taxon>
        <taxon>Erysipelotrichales</taxon>
        <taxon>Coprobacillaceae</taxon>
        <taxon>Coprobacillus</taxon>
    </lineage>
</organism>
<dbReference type="STRING" id="100884.GCA_000269565_03865"/>
<feature type="domain" description="IrrE N-terminal-like" evidence="3">
    <location>
        <begin position="55"/>
        <end position="191"/>
    </location>
</feature>
<protein>
    <recommendedName>
        <fullName evidence="3">IrrE N-terminal-like domain-containing protein</fullName>
    </recommendedName>
</protein>
<dbReference type="InterPro" id="IPR052345">
    <property type="entry name" value="Rad_response_metalloprotease"/>
</dbReference>
<dbReference type="AlphaFoldDB" id="E7GEI3"/>
<dbReference type="RefSeq" id="WP_008790207.1">
    <property type="nucleotide sequence ID" value="NZ_GL636582.1"/>
</dbReference>
<dbReference type="PANTHER" id="PTHR43236:SF2">
    <property type="entry name" value="BLL0069 PROTEIN"/>
    <property type="match status" value="1"/>
</dbReference>